<evidence type="ECO:0000313" key="10">
    <source>
        <dbReference type="EMBL" id="KAK2582990.1"/>
    </source>
</evidence>
<comment type="caution">
    <text evidence="10">The sequence shown here is derived from an EMBL/GenBank/DDBJ whole genome shotgun (WGS) entry which is preliminary data.</text>
</comment>
<feature type="compositionally biased region" description="Low complexity" evidence="8">
    <location>
        <begin position="621"/>
        <end position="635"/>
    </location>
</feature>
<feature type="coiled-coil region" evidence="7">
    <location>
        <begin position="238"/>
        <end position="265"/>
    </location>
</feature>
<feature type="compositionally biased region" description="Basic residues" evidence="8">
    <location>
        <begin position="1352"/>
        <end position="1361"/>
    </location>
</feature>
<feature type="region of interest" description="Disordered" evidence="8">
    <location>
        <begin position="334"/>
        <end position="812"/>
    </location>
</feature>
<keyword evidence="1" id="KW-0479">Metal-binding</keyword>
<feature type="domain" description="RING-type" evidence="9">
    <location>
        <begin position="47"/>
        <end position="89"/>
    </location>
</feature>
<feature type="compositionally biased region" description="Low complexity" evidence="8">
    <location>
        <begin position="923"/>
        <end position="947"/>
    </location>
</feature>
<feature type="compositionally biased region" description="Low complexity" evidence="8">
    <location>
        <begin position="778"/>
        <end position="812"/>
    </location>
</feature>
<feature type="repeat" description="NHL" evidence="6">
    <location>
        <begin position="1712"/>
        <end position="1755"/>
    </location>
</feature>
<dbReference type="Proteomes" id="UP001258017">
    <property type="component" value="Unassembled WGS sequence"/>
</dbReference>
<feature type="region of interest" description="Disordered" evidence="8">
    <location>
        <begin position="911"/>
        <end position="1427"/>
    </location>
</feature>
<dbReference type="CDD" id="cd14954">
    <property type="entry name" value="NHL_TRIM71_like"/>
    <property type="match status" value="1"/>
</dbReference>
<dbReference type="Pfam" id="PF01436">
    <property type="entry name" value="NHL"/>
    <property type="match status" value="6"/>
</dbReference>
<dbReference type="Gene3D" id="2.120.10.30">
    <property type="entry name" value="TolB, C-terminal domain"/>
    <property type="match status" value="3"/>
</dbReference>
<evidence type="ECO:0000256" key="8">
    <source>
        <dbReference type="SAM" id="MobiDB-lite"/>
    </source>
</evidence>
<evidence type="ECO:0000256" key="4">
    <source>
        <dbReference type="ARBA" id="ARBA00022833"/>
    </source>
</evidence>
<keyword evidence="2" id="KW-0677">Repeat</keyword>
<feature type="compositionally biased region" description="Basic and acidic residues" evidence="8">
    <location>
        <begin position="1212"/>
        <end position="1223"/>
    </location>
</feature>
<keyword evidence="3 5" id="KW-0863">Zinc-finger</keyword>
<dbReference type="PANTHER" id="PTHR24104:SF47">
    <property type="entry name" value="E3 UBIQUITIN-PROTEIN LIGASE NHLRC1"/>
    <property type="match status" value="1"/>
</dbReference>
<dbReference type="GO" id="GO:0005634">
    <property type="term" value="C:nucleus"/>
    <property type="evidence" value="ECO:0007669"/>
    <property type="project" value="UniProtKB-ARBA"/>
</dbReference>
<dbReference type="InterPro" id="IPR050952">
    <property type="entry name" value="TRIM-NHL_E3_ligases"/>
</dbReference>
<feature type="region of interest" description="Disordered" evidence="8">
    <location>
        <begin position="823"/>
        <end position="842"/>
    </location>
</feature>
<dbReference type="PROSITE" id="PS51125">
    <property type="entry name" value="NHL"/>
    <property type="match status" value="6"/>
</dbReference>
<dbReference type="GO" id="GO:0000209">
    <property type="term" value="P:protein polyubiquitination"/>
    <property type="evidence" value="ECO:0007669"/>
    <property type="project" value="TreeGrafter"/>
</dbReference>
<keyword evidence="11" id="KW-1185">Reference proteome</keyword>
<feature type="compositionally biased region" description="Basic and acidic residues" evidence="8">
    <location>
        <begin position="948"/>
        <end position="974"/>
    </location>
</feature>
<feature type="compositionally biased region" description="Polar residues" evidence="8">
    <location>
        <begin position="419"/>
        <end position="430"/>
    </location>
</feature>
<evidence type="ECO:0000259" key="9">
    <source>
        <dbReference type="PROSITE" id="PS50089"/>
    </source>
</evidence>
<dbReference type="SUPFAM" id="SSF101898">
    <property type="entry name" value="NHL repeat"/>
    <property type="match status" value="1"/>
</dbReference>
<reference evidence="10" key="2">
    <citation type="journal article" date="2023" name="Commun. Biol.">
        <title>Intrasexual cuticular hydrocarbon dimorphism in a wasp sheds light on hydrocarbon biosynthesis genes in Hymenoptera.</title>
        <authorList>
            <person name="Moris V.C."/>
            <person name="Podsiadlowski L."/>
            <person name="Martin S."/>
            <person name="Oeyen J.P."/>
            <person name="Donath A."/>
            <person name="Petersen M."/>
            <person name="Wilbrandt J."/>
            <person name="Misof B."/>
            <person name="Liedtke D."/>
            <person name="Thamm M."/>
            <person name="Scheiner R."/>
            <person name="Schmitt T."/>
            <person name="Niehuis O."/>
        </authorList>
    </citation>
    <scope>NUCLEOTIDE SEQUENCE</scope>
    <source>
        <strain evidence="10">GBR_01_08_01A</strain>
    </source>
</reference>
<feature type="compositionally biased region" description="Basic and acidic residues" evidence="8">
    <location>
        <begin position="1294"/>
        <end position="1303"/>
    </location>
</feature>
<feature type="compositionally biased region" description="Basic and acidic residues" evidence="8">
    <location>
        <begin position="1236"/>
        <end position="1261"/>
    </location>
</feature>
<evidence type="ECO:0000256" key="7">
    <source>
        <dbReference type="SAM" id="Coils"/>
    </source>
</evidence>
<organism evidence="10 11">
    <name type="scientific">Odynerus spinipes</name>
    <dbReference type="NCBI Taxonomy" id="1348599"/>
    <lineage>
        <taxon>Eukaryota</taxon>
        <taxon>Metazoa</taxon>
        <taxon>Ecdysozoa</taxon>
        <taxon>Arthropoda</taxon>
        <taxon>Hexapoda</taxon>
        <taxon>Insecta</taxon>
        <taxon>Pterygota</taxon>
        <taxon>Neoptera</taxon>
        <taxon>Endopterygota</taxon>
        <taxon>Hymenoptera</taxon>
        <taxon>Apocrita</taxon>
        <taxon>Aculeata</taxon>
        <taxon>Vespoidea</taxon>
        <taxon>Vespidae</taxon>
        <taxon>Eumeninae</taxon>
        <taxon>Odynerus</taxon>
    </lineage>
</organism>
<sequence>MTFTLRRAASRPGRTRCHGALDLAIGKDRRKAVKSAGMEQFEQLLTCAICLDRYRNPKLLPCQHSFCMEPCMDGLVDYVRRQVKCPECRAEHRIPYQGVQAFPTNVTLQRFLELHIEITGELPDPTSGQTMERCGVCSEKSYCSLCVHCEKKCCPECKDAHMDILRREITRINSQVRRGLHRLQDALALVEKNTLGLQTNCAAVAEEVDEIYRRLSKALKDRTEYLRNEVDRYLGTELRGLIQLKENLELEIANIQSNCDLAEAHINENVPWDDSELLDTKELFLRTVEFIRNFEYEAGDYNRRVRFVMAHDPNQLVLHVAGYGELNIKPESGSGGLLGSSSSLAPPGGSPGLMRSKSDHRLASQYRQQEEERLARNRYVPEYEYDAPEYDSPRNKSRYRSRFMRHRDGDDSDGDSRSTVRFTSTPQESTGSRERVLDTEDAARGPLSGIFRLTDSPRVMKKLQECERAGKRKKEESAQPAQPQAPKPQVQVRIAPTAMARQVSEDDEISRIKKQNKNAPQPTTTAAATVAEAVEERQPQVLTSAHPQGRDPPAEREPEEAAVRRPPTITRRTSGDTHAPATRSASSDSSTGSESSTGSGIRSTGAPFTAEEMKQKYLSRAPATNTTTSTVTASSGRDSTASSVPASRPFQSRFLGAGNRAAPPPPATTTQPTTREETRDAKKKDEDEEEEEEETSSSSEETESETEEESETESHPTTATTSSVPQSTTSQERQRNDAAMARTDIGALLARSAEARRGSKEDSPSTRYSTPRGSPAHTVTSPTSPLTTTMTPLTPAGTGVGVPVPSTGGYSSSRFVEKTSVLDDMDDDHDDNDNNNDNSDNRANILKTFASGRNVIEVGPIKRYDDLENNAIRGSLTIRGIITNKPNEDVALSELVRPEFSIRKIQLRAGNDSNSKTGINDKMTMTMTTDTNTNTSSHSSSQSVNSITDRRLEGSNHDEAGEHQRDNVVTDGREVNGSTTVSEKREDEKAREYKTDKPQDVEEDEDDDDEEEDEEEEGEDGSTKKNENGIPEGTNVPTTEDQSVPTEDDGSSSESVEDEDDRTVISVRQGSDSDRTARGSSLLSDRSNEEDLFDDNGWLVTDQDLELDERRSKTREHSLEGDDQKKSEKLAPKEEALETESKNNGDSSKSPENSLRSRVYRQSNLGKNGWLISDESESESERAVSPVDKTTESRNNDDENEETNANVTTSKGDTKESDNESKRNPWSIEENGWMIVHEDQSTMRNHEPTKDPPATEKTDLKRGRRSSTIRSQTTTDLVSRANVENGALVANATRSKETERSDEHEDASDVDISIPMQMVPEQEQKPSCDGAGTTSEPSTLLPRSRYAALKERRQRLARSRSSHNFGGDEVDLDEEPPSPTTQSPNAYLAAKYGAGSELARSRSTHALKSREPSPERDRSGAEKDGAALSSWARYLKNKYGNRTAKDKEPPSTTTSIPSSSASATSRRLSLGLPLRHTGQTSFESSDDDQKNPSGSPTSPTAAPVIPAAAGSSTRSNYLLKRRQLFKFGMRGSEAGCFTWPRGLAIGPDNTIVVADSSNHRVQVFNSNGNFLKEFGTYGSGEGEFDCLAGVAVNRIGQYIIADRYNHRIQVLDPSGRFLRAFGSQGTADGRFNYPWGITTDALGFIYVCDKENHRVQVFQSDGTFVGKFGSCGSGRGQLEHPHYIAVSNTNRVIVSDGNNHRIQIFDVNGRVLSSFGSEGSDEGQFKFPRGVAVDEQGYIVVADSGNNRIQIFSPEGNFLKSFGGWGSGDGEFKGLEGVAVTSNGNIVVCDRENHRVQVF</sequence>
<dbReference type="InterPro" id="IPR001841">
    <property type="entry name" value="Znf_RING"/>
</dbReference>
<evidence type="ECO:0000313" key="11">
    <source>
        <dbReference type="Proteomes" id="UP001258017"/>
    </source>
</evidence>
<feature type="compositionally biased region" description="Low complexity" evidence="8">
    <location>
        <begin position="523"/>
        <end position="532"/>
    </location>
</feature>
<dbReference type="SMART" id="SM00184">
    <property type="entry name" value="RING"/>
    <property type="match status" value="1"/>
</dbReference>
<feature type="compositionally biased region" description="Low complexity" evidence="8">
    <location>
        <begin position="579"/>
        <end position="606"/>
    </location>
</feature>
<feature type="compositionally biased region" description="Basic and acidic residues" evidence="8">
    <location>
        <begin position="406"/>
        <end position="418"/>
    </location>
</feature>
<dbReference type="InterPro" id="IPR018957">
    <property type="entry name" value="Znf_C3HC4_RING-type"/>
</dbReference>
<evidence type="ECO:0000256" key="3">
    <source>
        <dbReference type="ARBA" id="ARBA00022771"/>
    </source>
</evidence>
<feature type="compositionally biased region" description="Low complexity" evidence="8">
    <location>
        <begin position="1492"/>
        <end position="1503"/>
    </location>
</feature>
<feature type="compositionally biased region" description="Basic and acidic residues" evidence="8">
    <location>
        <begin position="356"/>
        <end position="381"/>
    </location>
</feature>
<dbReference type="EMBL" id="JAIFRP010000030">
    <property type="protein sequence ID" value="KAK2582990.1"/>
    <property type="molecule type" value="Genomic_DNA"/>
</dbReference>
<dbReference type="Pfam" id="PF00097">
    <property type="entry name" value="zf-C3HC4"/>
    <property type="match status" value="1"/>
</dbReference>
<feature type="compositionally biased region" description="Polar residues" evidence="8">
    <location>
        <begin position="636"/>
        <end position="645"/>
    </location>
</feature>
<feature type="compositionally biased region" description="Acidic residues" evidence="8">
    <location>
        <begin position="686"/>
        <end position="711"/>
    </location>
</feature>
<feature type="compositionally biased region" description="Polar residues" evidence="8">
    <location>
        <begin position="1035"/>
        <end position="1045"/>
    </location>
</feature>
<feature type="repeat" description="NHL" evidence="6">
    <location>
        <begin position="1524"/>
        <end position="1567"/>
    </location>
</feature>
<dbReference type="GO" id="GO:0008270">
    <property type="term" value="F:zinc ion binding"/>
    <property type="evidence" value="ECO:0007669"/>
    <property type="project" value="UniProtKB-KW"/>
</dbReference>
<dbReference type="FunFam" id="2.120.10.30:FF:000013">
    <property type="entry name" value="E3 ubiquitin-protein ligase TRIM71"/>
    <property type="match status" value="2"/>
</dbReference>
<feature type="compositionally biased region" description="Low complexity" evidence="8">
    <location>
        <begin position="1450"/>
        <end position="1470"/>
    </location>
</feature>
<dbReference type="SUPFAM" id="SSF57850">
    <property type="entry name" value="RING/U-box"/>
    <property type="match status" value="1"/>
</dbReference>
<feature type="compositionally biased region" description="Basic and acidic residues" evidence="8">
    <location>
        <begin position="982"/>
        <end position="1000"/>
    </location>
</feature>
<dbReference type="PROSITE" id="PS50089">
    <property type="entry name" value="ZF_RING_2"/>
    <property type="match status" value="1"/>
</dbReference>
<feature type="compositionally biased region" description="Basic and acidic residues" evidence="8">
    <location>
        <begin position="674"/>
        <end position="685"/>
    </location>
</feature>
<dbReference type="InterPro" id="IPR011042">
    <property type="entry name" value="6-blade_b-propeller_TolB-like"/>
</dbReference>
<evidence type="ECO:0000256" key="5">
    <source>
        <dbReference type="PROSITE-ProRule" id="PRU00175"/>
    </source>
</evidence>
<feature type="compositionally biased region" description="Low complexity" evidence="8">
    <location>
        <begin position="715"/>
        <end position="731"/>
    </location>
</feature>
<dbReference type="FunFam" id="3.30.40.10:FF:000185">
    <property type="entry name" value="RING finger protein nhl-1"/>
    <property type="match status" value="1"/>
</dbReference>
<feature type="compositionally biased region" description="Acidic residues" evidence="8">
    <location>
        <begin position="1046"/>
        <end position="1061"/>
    </location>
</feature>
<proteinExistence type="predicted"/>
<keyword evidence="4" id="KW-0862">Zinc</keyword>
<dbReference type="InterPro" id="IPR013083">
    <property type="entry name" value="Znf_RING/FYVE/PHD"/>
</dbReference>
<reference evidence="10" key="1">
    <citation type="submission" date="2021-08" db="EMBL/GenBank/DDBJ databases">
        <authorList>
            <person name="Misof B."/>
            <person name="Oliver O."/>
            <person name="Podsiadlowski L."/>
            <person name="Donath A."/>
            <person name="Peters R."/>
            <person name="Mayer C."/>
            <person name="Rust J."/>
            <person name="Gunkel S."/>
            <person name="Lesny P."/>
            <person name="Martin S."/>
            <person name="Oeyen J.P."/>
            <person name="Petersen M."/>
            <person name="Panagiotis P."/>
            <person name="Wilbrandt J."/>
            <person name="Tanja T."/>
        </authorList>
    </citation>
    <scope>NUCLEOTIDE SEQUENCE</scope>
    <source>
        <strain evidence="10">GBR_01_08_01A</strain>
        <tissue evidence="10">Thorax + abdomen</tissue>
    </source>
</reference>
<dbReference type="Gene3D" id="3.30.40.10">
    <property type="entry name" value="Zinc/RING finger domain, C3HC4 (zinc finger)"/>
    <property type="match status" value="1"/>
</dbReference>
<accession>A0AAD9RNG9</accession>
<dbReference type="PANTHER" id="PTHR24104">
    <property type="entry name" value="E3 UBIQUITIN-PROTEIN LIGASE NHLRC1-RELATED"/>
    <property type="match status" value="1"/>
</dbReference>
<evidence type="ECO:0000256" key="1">
    <source>
        <dbReference type="ARBA" id="ARBA00022723"/>
    </source>
</evidence>
<feature type="compositionally biased region" description="Low complexity" evidence="8">
    <location>
        <begin position="478"/>
        <end position="489"/>
    </location>
</feature>
<gene>
    <name evidence="10" type="ORF">KPH14_009037</name>
</gene>
<feature type="compositionally biased region" description="Polar residues" evidence="8">
    <location>
        <begin position="1144"/>
        <end position="1166"/>
    </location>
</feature>
<dbReference type="GO" id="GO:0061630">
    <property type="term" value="F:ubiquitin protein ligase activity"/>
    <property type="evidence" value="ECO:0007669"/>
    <property type="project" value="TreeGrafter"/>
</dbReference>
<dbReference type="GO" id="GO:0043161">
    <property type="term" value="P:proteasome-mediated ubiquitin-dependent protein catabolic process"/>
    <property type="evidence" value="ECO:0007669"/>
    <property type="project" value="TreeGrafter"/>
</dbReference>
<feature type="repeat" description="NHL" evidence="6">
    <location>
        <begin position="1759"/>
        <end position="1799"/>
    </location>
</feature>
<evidence type="ECO:0000256" key="2">
    <source>
        <dbReference type="ARBA" id="ARBA00022737"/>
    </source>
</evidence>
<dbReference type="InterPro" id="IPR001258">
    <property type="entry name" value="NHL_repeat"/>
</dbReference>
<feature type="compositionally biased region" description="Basic residues" evidence="8">
    <location>
        <begin position="395"/>
        <end position="405"/>
    </location>
</feature>
<feature type="region of interest" description="Disordered" evidence="8">
    <location>
        <begin position="1439"/>
        <end position="1507"/>
    </location>
</feature>
<dbReference type="CDD" id="cd16524">
    <property type="entry name" value="RING-HC_NHL-1-like"/>
    <property type="match status" value="1"/>
</dbReference>
<evidence type="ECO:0000256" key="6">
    <source>
        <dbReference type="PROSITE-ProRule" id="PRU00504"/>
    </source>
</evidence>
<feature type="compositionally biased region" description="Acidic residues" evidence="8">
    <location>
        <begin position="1001"/>
        <end position="1020"/>
    </location>
</feature>
<feature type="repeat" description="NHL" evidence="6">
    <location>
        <begin position="1621"/>
        <end position="1661"/>
    </location>
</feature>
<feature type="compositionally biased region" description="Basic and acidic residues" evidence="8">
    <location>
        <begin position="548"/>
        <end position="563"/>
    </location>
</feature>
<feature type="compositionally biased region" description="Basic and acidic residues" evidence="8">
    <location>
        <begin position="462"/>
        <end position="477"/>
    </location>
</feature>
<feature type="compositionally biased region" description="Basic and acidic residues" evidence="8">
    <location>
        <begin position="1108"/>
        <end position="1143"/>
    </location>
</feature>
<protein>
    <recommendedName>
        <fullName evidence="9">RING-type domain-containing protein</fullName>
    </recommendedName>
</protein>
<feature type="compositionally biased region" description="Basic and acidic residues" evidence="8">
    <location>
        <begin position="1408"/>
        <end position="1425"/>
    </location>
</feature>
<feature type="compositionally biased region" description="Basic and acidic residues" evidence="8">
    <location>
        <begin position="753"/>
        <end position="764"/>
    </location>
</feature>
<keyword evidence="7" id="KW-0175">Coiled coil</keyword>
<feature type="repeat" description="NHL" evidence="6">
    <location>
        <begin position="1571"/>
        <end position="1614"/>
    </location>
</feature>
<feature type="compositionally biased region" description="Basic and acidic residues" evidence="8">
    <location>
        <begin position="431"/>
        <end position="443"/>
    </location>
</feature>
<feature type="compositionally biased region" description="Acidic residues" evidence="8">
    <location>
        <begin position="823"/>
        <end position="834"/>
    </location>
</feature>
<name>A0AAD9RNG9_9HYME</name>
<dbReference type="FunFam" id="2.120.10.30:FF:000037">
    <property type="entry name" value="Uncharacterized protein, isoform E"/>
    <property type="match status" value="1"/>
</dbReference>
<feature type="repeat" description="NHL" evidence="6">
    <location>
        <begin position="1665"/>
        <end position="1708"/>
    </location>
</feature>